<dbReference type="GO" id="GO:0016787">
    <property type="term" value="F:hydrolase activity"/>
    <property type="evidence" value="ECO:0007669"/>
    <property type="project" value="UniProtKB-KW"/>
</dbReference>
<dbReference type="GO" id="GO:0046872">
    <property type="term" value="F:metal ion binding"/>
    <property type="evidence" value="ECO:0007669"/>
    <property type="project" value="UniProtKB-UniRule"/>
</dbReference>
<evidence type="ECO:0000313" key="12">
    <source>
        <dbReference type="EMBL" id="RHI23282.1"/>
    </source>
</evidence>
<dbReference type="NCBIfam" id="TIGR01573">
    <property type="entry name" value="cas2"/>
    <property type="match status" value="1"/>
</dbReference>
<evidence type="ECO:0000256" key="5">
    <source>
        <dbReference type="ARBA" id="ARBA00022759"/>
    </source>
</evidence>
<keyword evidence="8 9" id="KW-0051">Antiviral defense</keyword>
<protein>
    <recommendedName>
        <fullName evidence="9">CRISPR-associated endoribonuclease Cas2</fullName>
        <ecNumber evidence="9">3.1.-.-</ecNumber>
    </recommendedName>
</protein>
<comment type="caution">
    <text evidence="13">The sequence shown here is derived from an EMBL/GenBank/DDBJ whole genome shotgun (WGS) entry which is preliminary data.</text>
</comment>
<comment type="function">
    <text evidence="9">CRISPR (clustered regularly interspaced short palindromic repeat), is an adaptive immune system that provides protection against mobile genetic elements (viruses, transposable elements and conjugative plasmids). CRISPR clusters contain sequences complementary to antecedent mobile elements and target invading nucleic acids. CRISPR clusters are transcribed and processed into CRISPR RNA (crRNA). Functions as a ssRNA-specific endoribonuclease. Involved in the integration of spacer DNA into the CRISPR cassette.</text>
</comment>
<evidence type="ECO:0000256" key="2">
    <source>
        <dbReference type="ARBA" id="ARBA00009959"/>
    </source>
</evidence>
<gene>
    <name evidence="9 13" type="primary">cas2</name>
    <name evidence="13" type="ORF">DW001_02775</name>
    <name evidence="12" type="ORF">DW172_07005</name>
    <name evidence="11" type="ORF">DWX06_00625</name>
    <name evidence="10" type="ORF">DWY38_04900</name>
</gene>
<evidence type="ECO:0000313" key="11">
    <source>
        <dbReference type="EMBL" id="RGT84802.1"/>
    </source>
</evidence>
<evidence type="ECO:0000256" key="6">
    <source>
        <dbReference type="ARBA" id="ARBA00022801"/>
    </source>
</evidence>
<organism evidence="13 15">
    <name type="scientific">Agathobacter rectalis</name>
    <dbReference type="NCBI Taxonomy" id="39491"/>
    <lineage>
        <taxon>Bacteria</taxon>
        <taxon>Bacillati</taxon>
        <taxon>Bacillota</taxon>
        <taxon>Clostridia</taxon>
        <taxon>Lachnospirales</taxon>
        <taxon>Lachnospiraceae</taxon>
        <taxon>Agathobacter</taxon>
    </lineage>
</organism>
<feature type="binding site" evidence="9">
    <location>
        <position position="8"/>
    </location>
    <ligand>
        <name>Mg(2+)</name>
        <dbReference type="ChEBI" id="CHEBI:18420"/>
        <note>catalytic</note>
    </ligand>
</feature>
<dbReference type="InterPro" id="IPR021127">
    <property type="entry name" value="CRISPR_associated_Cas2"/>
</dbReference>
<dbReference type="Proteomes" id="UP000266698">
    <property type="component" value="Unassembled WGS sequence"/>
</dbReference>
<evidence type="ECO:0000256" key="4">
    <source>
        <dbReference type="ARBA" id="ARBA00022723"/>
    </source>
</evidence>
<evidence type="ECO:0000256" key="1">
    <source>
        <dbReference type="ARBA" id="ARBA00001946"/>
    </source>
</evidence>
<keyword evidence="5 9" id="KW-0255">Endonuclease</keyword>
<dbReference type="SUPFAM" id="SSF143430">
    <property type="entry name" value="TTP0101/SSO1404-like"/>
    <property type="match status" value="1"/>
</dbReference>
<dbReference type="Proteomes" id="UP000285865">
    <property type="component" value="Unassembled WGS sequence"/>
</dbReference>
<keyword evidence="6 9" id="KW-0378">Hydrolase</keyword>
<dbReference type="AlphaFoldDB" id="A0A396FIK7"/>
<comment type="subunit">
    <text evidence="9">Homodimer, forms a heterotetramer with a Cas1 homodimer.</text>
</comment>
<evidence type="ECO:0000313" key="17">
    <source>
        <dbReference type="Proteomes" id="UP000285865"/>
    </source>
</evidence>
<evidence type="ECO:0000313" key="15">
    <source>
        <dbReference type="Proteomes" id="UP000266698"/>
    </source>
</evidence>
<dbReference type="InterPro" id="IPR019199">
    <property type="entry name" value="Virulence_VapD/CRISPR_Cas2"/>
</dbReference>
<dbReference type="EMBL" id="QRPB01000003">
    <property type="protein sequence ID" value="RHL82088.1"/>
    <property type="molecule type" value="Genomic_DNA"/>
</dbReference>
<dbReference type="Proteomes" id="UP000284296">
    <property type="component" value="Unassembled WGS sequence"/>
</dbReference>
<dbReference type="Pfam" id="PF09827">
    <property type="entry name" value="CRISPR_Cas2"/>
    <property type="match status" value="1"/>
</dbReference>
<evidence type="ECO:0000313" key="14">
    <source>
        <dbReference type="Proteomes" id="UP000266066"/>
    </source>
</evidence>
<sequence>MRMIVFFDLPTLTIEEKRDYRCFRKLLIKNGFIMLQESVYCKMITSPSVENSVKNLIYKNKPAEGVVQILTITEKQFVKMDYVVGENTSDVIDSEERVVIL</sequence>
<dbReference type="EC" id="3.1.-.-" evidence="9"/>
<comment type="cofactor">
    <cofactor evidence="1 9">
        <name>Mg(2+)</name>
        <dbReference type="ChEBI" id="CHEBI:18420"/>
    </cofactor>
</comment>
<evidence type="ECO:0000313" key="10">
    <source>
        <dbReference type="EMBL" id="RGR55648.1"/>
    </source>
</evidence>
<keyword evidence="3 9" id="KW-0540">Nuclease</keyword>
<dbReference type="EMBL" id="QRKN01000004">
    <property type="protein sequence ID" value="RHI23282.1"/>
    <property type="molecule type" value="Genomic_DNA"/>
</dbReference>
<evidence type="ECO:0000313" key="16">
    <source>
        <dbReference type="Proteomes" id="UP000284296"/>
    </source>
</evidence>
<dbReference type="Proteomes" id="UP000266066">
    <property type="component" value="Unassembled WGS sequence"/>
</dbReference>
<evidence type="ECO:0000256" key="9">
    <source>
        <dbReference type="HAMAP-Rule" id="MF_01471"/>
    </source>
</evidence>
<accession>A0A396FIK7</accession>
<dbReference type="GO" id="GO:0043571">
    <property type="term" value="P:maintenance of CRISPR repeat elements"/>
    <property type="evidence" value="ECO:0007669"/>
    <property type="project" value="UniProtKB-UniRule"/>
</dbReference>
<dbReference type="HAMAP" id="MF_01471">
    <property type="entry name" value="Cas2"/>
    <property type="match status" value="1"/>
</dbReference>
<dbReference type="GO" id="GO:0004521">
    <property type="term" value="F:RNA endonuclease activity"/>
    <property type="evidence" value="ECO:0007669"/>
    <property type="project" value="InterPro"/>
</dbReference>
<reference evidence="14 15" key="1">
    <citation type="submission" date="2018-08" db="EMBL/GenBank/DDBJ databases">
        <title>A genome reference for cultivated species of the human gut microbiota.</title>
        <authorList>
            <person name="Zou Y."/>
            <person name="Xue W."/>
            <person name="Luo G."/>
        </authorList>
    </citation>
    <scope>NUCLEOTIDE SEQUENCE [LARGE SCALE GENOMIC DNA]</scope>
    <source>
        <strain evidence="11 16">AF18-16LB</strain>
        <strain evidence="10 14">AF25-15</strain>
        <strain evidence="13 15">AF36-2BH</strain>
        <strain evidence="12 17">AM16-11</strain>
    </source>
</reference>
<comment type="similarity">
    <text evidence="2 9">Belongs to the CRISPR-associated endoribonuclease Cas2 protein family.</text>
</comment>
<keyword evidence="7 9" id="KW-0460">Magnesium</keyword>
<evidence type="ECO:0000313" key="13">
    <source>
        <dbReference type="EMBL" id="RHL82088.1"/>
    </source>
</evidence>
<dbReference type="GO" id="GO:0051607">
    <property type="term" value="P:defense response to virus"/>
    <property type="evidence" value="ECO:0007669"/>
    <property type="project" value="UniProtKB-UniRule"/>
</dbReference>
<evidence type="ECO:0000256" key="8">
    <source>
        <dbReference type="ARBA" id="ARBA00023118"/>
    </source>
</evidence>
<name>A0A396FIK7_9FIRM</name>
<proteinExistence type="inferred from homology"/>
<dbReference type="EMBL" id="QRXG01000001">
    <property type="protein sequence ID" value="RGT84802.1"/>
    <property type="molecule type" value="Genomic_DNA"/>
</dbReference>
<evidence type="ECO:0000256" key="7">
    <source>
        <dbReference type="ARBA" id="ARBA00022842"/>
    </source>
</evidence>
<keyword evidence="4 9" id="KW-0479">Metal-binding</keyword>
<evidence type="ECO:0000256" key="3">
    <source>
        <dbReference type="ARBA" id="ARBA00022722"/>
    </source>
</evidence>
<dbReference type="EMBL" id="QRUJ01000004">
    <property type="protein sequence ID" value="RGR55648.1"/>
    <property type="molecule type" value="Genomic_DNA"/>
</dbReference>